<feature type="domain" description="N-acetyltransferase" evidence="1">
    <location>
        <begin position="1"/>
        <end position="154"/>
    </location>
</feature>
<sequence>MLRSATTDDLDALVALASRPEIARTLAFDTAATLPSVFEVASGEVLVIEDGGVLVGGVRWHLTNHRSRIAEIRTLMLSPEAHGRGLATAAVRALAERLFTKHRLHRVEAEVLGFNLPAQSVFERAGFVREGIRRRAYNREGGWQDSVFFGLLADEFV</sequence>
<evidence type="ECO:0000313" key="3">
    <source>
        <dbReference type="Proteomes" id="UP001149140"/>
    </source>
</evidence>
<comment type="caution">
    <text evidence="2">The sequence shown here is derived from an EMBL/GenBank/DDBJ whole genome shotgun (WGS) entry which is preliminary data.</text>
</comment>
<dbReference type="PROSITE" id="PS51186">
    <property type="entry name" value="GNAT"/>
    <property type="match status" value="1"/>
</dbReference>
<proteinExistence type="predicted"/>
<dbReference type="PANTHER" id="PTHR43441">
    <property type="entry name" value="RIBOSOMAL-PROTEIN-SERINE ACETYLTRANSFERASE"/>
    <property type="match status" value="1"/>
</dbReference>
<reference evidence="2" key="1">
    <citation type="submission" date="2022-10" db="EMBL/GenBank/DDBJ databases">
        <title>The WGS of Solirubrobacter ginsenosidimutans DSM 21036.</title>
        <authorList>
            <person name="Jiang Z."/>
        </authorList>
    </citation>
    <scope>NUCLEOTIDE SEQUENCE</scope>
    <source>
        <strain evidence="2">DSM 21036</strain>
    </source>
</reference>
<dbReference type="InterPro" id="IPR051908">
    <property type="entry name" value="Ribosomal_N-acetyltransferase"/>
</dbReference>
<protein>
    <submittedName>
        <fullName evidence="2">GNAT family N-acetyltransferase</fullName>
    </submittedName>
</protein>
<dbReference type="Proteomes" id="UP001149140">
    <property type="component" value="Unassembled WGS sequence"/>
</dbReference>
<dbReference type="GO" id="GO:0005737">
    <property type="term" value="C:cytoplasm"/>
    <property type="evidence" value="ECO:0007669"/>
    <property type="project" value="TreeGrafter"/>
</dbReference>
<name>A0A9X3S3D6_9ACTN</name>
<organism evidence="2 3">
    <name type="scientific">Solirubrobacter ginsenosidimutans</name>
    <dbReference type="NCBI Taxonomy" id="490573"/>
    <lineage>
        <taxon>Bacteria</taxon>
        <taxon>Bacillati</taxon>
        <taxon>Actinomycetota</taxon>
        <taxon>Thermoleophilia</taxon>
        <taxon>Solirubrobacterales</taxon>
        <taxon>Solirubrobacteraceae</taxon>
        <taxon>Solirubrobacter</taxon>
    </lineage>
</organism>
<accession>A0A9X3S3D6</accession>
<evidence type="ECO:0000259" key="1">
    <source>
        <dbReference type="PROSITE" id="PS51186"/>
    </source>
</evidence>
<gene>
    <name evidence="2" type="ORF">OM076_03845</name>
</gene>
<dbReference type="AlphaFoldDB" id="A0A9X3S3D6"/>
<dbReference type="GO" id="GO:0008999">
    <property type="term" value="F:protein-N-terminal-alanine acetyltransferase activity"/>
    <property type="evidence" value="ECO:0007669"/>
    <property type="project" value="TreeGrafter"/>
</dbReference>
<dbReference type="EMBL" id="JAPDOD010000002">
    <property type="protein sequence ID" value="MDA0159388.1"/>
    <property type="molecule type" value="Genomic_DNA"/>
</dbReference>
<dbReference type="InterPro" id="IPR016181">
    <property type="entry name" value="Acyl_CoA_acyltransferase"/>
</dbReference>
<dbReference type="RefSeq" id="WP_270038072.1">
    <property type="nucleotide sequence ID" value="NZ_JAPDOD010000002.1"/>
</dbReference>
<dbReference type="Pfam" id="PF13302">
    <property type="entry name" value="Acetyltransf_3"/>
    <property type="match status" value="1"/>
</dbReference>
<dbReference type="PANTHER" id="PTHR43441:SF11">
    <property type="entry name" value="RIBOSOMAL-PROTEIN-SERINE ACETYLTRANSFERASE"/>
    <property type="match status" value="1"/>
</dbReference>
<dbReference type="SUPFAM" id="SSF55729">
    <property type="entry name" value="Acyl-CoA N-acyltransferases (Nat)"/>
    <property type="match status" value="1"/>
</dbReference>
<keyword evidence="3" id="KW-1185">Reference proteome</keyword>
<evidence type="ECO:0000313" key="2">
    <source>
        <dbReference type="EMBL" id="MDA0159388.1"/>
    </source>
</evidence>
<dbReference type="Gene3D" id="3.40.630.30">
    <property type="match status" value="1"/>
</dbReference>
<dbReference type="GO" id="GO:1990189">
    <property type="term" value="F:protein N-terminal-serine acetyltransferase activity"/>
    <property type="evidence" value="ECO:0007669"/>
    <property type="project" value="TreeGrafter"/>
</dbReference>
<dbReference type="CDD" id="cd04301">
    <property type="entry name" value="NAT_SF"/>
    <property type="match status" value="1"/>
</dbReference>
<dbReference type="InterPro" id="IPR000182">
    <property type="entry name" value="GNAT_dom"/>
</dbReference>